<reference evidence="4" key="1">
    <citation type="submission" date="2018-03" db="EMBL/GenBank/DDBJ databases">
        <authorList>
            <person name="Zecchin S."/>
        </authorList>
    </citation>
    <scope>NUCLEOTIDE SEQUENCE [LARGE SCALE GENOMIC DNA]</scope>
</reference>
<dbReference type="PANTHER" id="PTHR11178">
    <property type="entry name" value="IRON-SULFUR CLUSTER SCAFFOLD PROTEIN NFU-RELATED"/>
    <property type="match status" value="1"/>
</dbReference>
<name>A0A2U3QFZ3_9BACT</name>
<dbReference type="Gene3D" id="3.30.300.130">
    <property type="entry name" value="Fe-S cluster assembly (FSCA)"/>
    <property type="match status" value="1"/>
</dbReference>
<dbReference type="GO" id="GO:0005506">
    <property type="term" value="F:iron ion binding"/>
    <property type="evidence" value="ECO:0007669"/>
    <property type="project" value="InterPro"/>
</dbReference>
<dbReference type="PANTHER" id="PTHR11178:SF1">
    <property type="entry name" value="NFU1 IRON-SULFUR CLUSTER SCAFFOLD HOMOLOG, MITOCHONDRIAL"/>
    <property type="match status" value="1"/>
</dbReference>
<dbReference type="InterPro" id="IPR001075">
    <property type="entry name" value="NIF_FeS_clus_asmbl_NifU_C"/>
</dbReference>
<comment type="similarity">
    <text evidence="1">Belongs to the NifU family.</text>
</comment>
<dbReference type="Pfam" id="PF01106">
    <property type="entry name" value="NifU"/>
    <property type="match status" value="1"/>
</dbReference>
<dbReference type="InterPro" id="IPR034904">
    <property type="entry name" value="FSCA_dom_sf"/>
</dbReference>
<dbReference type="GO" id="GO:0051536">
    <property type="term" value="F:iron-sulfur cluster binding"/>
    <property type="evidence" value="ECO:0007669"/>
    <property type="project" value="InterPro"/>
</dbReference>
<accession>A0A2U3QFZ3</accession>
<dbReference type="OrthoDB" id="9796965at2"/>
<dbReference type="EMBL" id="OUUY01000066">
    <property type="protein sequence ID" value="SPQ00337.1"/>
    <property type="molecule type" value="Genomic_DNA"/>
</dbReference>
<evidence type="ECO:0000313" key="4">
    <source>
        <dbReference type="Proteomes" id="UP000245125"/>
    </source>
</evidence>
<protein>
    <submittedName>
        <fullName evidence="3">Thioredoxin/NifU-like domain protein</fullName>
    </submittedName>
</protein>
<keyword evidence="4" id="KW-1185">Reference proteome</keyword>
<evidence type="ECO:0000313" key="3">
    <source>
        <dbReference type="EMBL" id="SPQ00337.1"/>
    </source>
</evidence>
<dbReference type="AlphaFoldDB" id="A0A2U3QFZ3"/>
<dbReference type="GO" id="GO:0016226">
    <property type="term" value="P:iron-sulfur cluster assembly"/>
    <property type="evidence" value="ECO:0007669"/>
    <property type="project" value="InterPro"/>
</dbReference>
<organism evidence="3 4">
    <name type="scientific">Candidatus Sulfobium mesophilum</name>
    <dbReference type="NCBI Taxonomy" id="2016548"/>
    <lineage>
        <taxon>Bacteria</taxon>
        <taxon>Pseudomonadati</taxon>
        <taxon>Nitrospirota</taxon>
        <taxon>Nitrospiria</taxon>
        <taxon>Nitrospirales</taxon>
        <taxon>Nitrospiraceae</taxon>
        <taxon>Candidatus Sulfobium</taxon>
    </lineage>
</organism>
<sequence>MVDRTKVQEVIERVRPFLQRDGGDVQLVDVTDDDVVKVKLTGACGHCPMSMMTLKGGIEAELKKSLPALKAVEAV</sequence>
<feature type="domain" description="NIF system FeS cluster assembly NifU C-terminal" evidence="2">
    <location>
        <begin position="7"/>
        <end position="73"/>
    </location>
</feature>
<proteinExistence type="inferred from homology"/>
<dbReference type="Proteomes" id="UP000245125">
    <property type="component" value="Unassembled WGS sequence"/>
</dbReference>
<dbReference type="SUPFAM" id="SSF117916">
    <property type="entry name" value="Fe-S cluster assembly (FSCA) domain-like"/>
    <property type="match status" value="1"/>
</dbReference>
<evidence type="ECO:0000259" key="2">
    <source>
        <dbReference type="Pfam" id="PF01106"/>
    </source>
</evidence>
<gene>
    <name evidence="3" type="ORF">NBG4_210012</name>
</gene>
<evidence type="ECO:0000256" key="1">
    <source>
        <dbReference type="ARBA" id="ARBA00006420"/>
    </source>
</evidence>